<dbReference type="RefSeq" id="WP_326564976.1">
    <property type="nucleotide sequence ID" value="NZ_CP142149.1"/>
</dbReference>
<reference evidence="1 2" key="1">
    <citation type="journal article" date="2015" name="Int. J. Syst. Evol. Microbiol.">
        <title>Amycolatopsis rhabdoformis sp. nov., an actinomycete isolated from a tropical forest soil.</title>
        <authorList>
            <person name="Souza W.R."/>
            <person name="Silva R.E."/>
            <person name="Goodfellow M."/>
            <person name="Busarakam K."/>
            <person name="Figueiro F.S."/>
            <person name="Ferreira D."/>
            <person name="Rodrigues-Filho E."/>
            <person name="Moraes L.A.B."/>
            <person name="Zucchi T.D."/>
        </authorList>
    </citation>
    <scope>NUCLEOTIDE SEQUENCE [LARGE SCALE GENOMIC DNA]</scope>
    <source>
        <strain evidence="1 2">NCIMB 14900</strain>
    </source>
</reference>
<dbReference type="Proteomes" id="UP001330812">
    <property type="component" value="Chromosome"/>
</dbReference>
<keyword evidence="2" id="KW-1185">Reference proteome</keyword>
<dbReference type="InterPro" id="IPR025358">
    <property type="entry name" value="DUF4262"/>
</dbReference>
<dbReference type="EMBL" id="CP142149">
    <property type="protein sequence ID" value="WSE26010.1"/>
    <property type="molecule type" value="Genomic_DNA"/>
</dbReference>
<proteinExistence type="predicted"/>
<organism evidence="1 2">
    <name type="scientific">Amycolatopsis rhabdoformis</name>
    <dbReference type="NCBI Taxonomy" id="1448059"/>
    <lineage>
        <taxon>Bacteria</taxon>
        <taxon>Bacillati</taxon>
        <taxon>Actinomycetota</taxon>
        <taxon>Actinomycetes</taxon>
        <taxon>Pseudonocardiales</taxon>
        <taxon>Pseudonocardiaceae</taxon>
        <taxon>Amycolatopsis</taxon>
    </lineage>
</organism>
<gene>
    <name evidence="1" type="ORF">VSH64_24325</name>
</gene>
<accession>A0ABZ1HUF4</accession>
<protein>
    <submittedName>
        <fullName evidence="1">DUF4262 domain-containing protein</fullName>
    </submittedName>
</protein>
<sequence length="184" mass="20058">MPLDDATTCKCVVCRDYGDRARLDAVDAGLVEHVADPGWGLLAIPEDHVSAGWTFTVGLWHSFRSPELAVFGLDPDSGMDLLNAIGDQVAAGLRLEAGSPVTVAGAAKLTLRPVDMGWHRAFFGTARGFYRATEPAVPFLQVLWPDPAGRFPTEDGFAAEYEPFQPRLWLEPTEHPRGPWTADL</sequence>
<evidence type="ECO:0000313" key="1">
    <source>
        <dbReference type="EMBL" id="WSE26010.1"/>
    </source>
</evidence>
<evidence type="ECO:0000313" key="2">
    <source>
        <dbReference type="Proteomes" id="UP001330812"/>
    </source>
</evidence>
<name>A0ABZ1HUF4_9PSEU</name>
<dbReference type="Pfam" id="PF14081">
    <property type="entry name" value="DUF4262"/>
    <property type="match status" value="1"/>
</dbReference>